<protein>
    <submittedName>
        <fullName evidence="2">Uncharacterized protein</fullName>
    </submittedName>
</protein>
<evidence type="ECO:0000313" key="2">
    <source>
        <dbReference type="EMBL" id="CAF1014601.1"/>
    </source>
</evidence>
<feature type="region of interest" description="Disordered" evidence="1">
    <location>
        <begin position="287"/>
        <end position="322"/>
    </location>
</feature>
<reference evidence="2" key="1">
    <citation type="submission" date="2021-02" db="EMBL/GenBank/DDBJ databases">
        <authorList>
            <person name="Nowell W R."/>
        </authorList>
    </citation>
    <scope>NUCLEOTIDE SEQUENCE</scope>
</reference>
<feature type="compositionally biased region" description="Polar residues" evidence="1">
    <location>
        <begin position="217"/>
        <end position="234"/>
    </location>
</feature>
<feature type="compositionally biased region" description="Polar residues" evidence="1">
    <location>
        <begin position="296"/>
        <end position="322"/>
    </location>
</feature>
<name>A0A814HVS8_9BILA</name>
<proteinExistence type="predicted"/>
<dbReference type="InterPro" id="IPR036572">
    <property type="entry name" value="Doublecortin_dom_sf"/>
</dbReference>
<comment type="caution">
    <text evidence="2">The sequence shown here is derived from an EMBL/GenBank/DDBJ whole genome shotgun (WGS) entry which is preliminary data.</text>
</comment>
<dbReference type="GO" id="GO:0035556">
    <property type="term" value="P:intracellular signal transduction"/>
    <property type="evidence" value="ECO:0007669"/>
    <property type="project" value="InterPro"/>
</dbReference>
<organism evidence="2 3">
    <name type="scientific">Rotaria sordida</name>
    <dbReference type="NCBI Taxonomy" id="392033"/>
    <lineage>
        <taxon>Eukaryota</taxon>
        <taxon>Metazoa</taxon>
        <taxon>Spiralia</taxon>
        <taxon>Gnathifera</taxon>
        <taxon>Rotifera</taxon>
        <taxon>Eurotatoria</taxon>
        <taxon>Bdelloidea</taxon>
        <taxon>Philodinida</taxon>
        <taxon>Philodinidae</taxon>
        <taxon>Rotaria</taxon>
    </lineage>
</organism>
<evidence type="ECO:0000313" key="3">
    <source>
        <dbReference type="Proteomes" id="UP000663854"/>
    </source>
</evidence>
<dbReference type="Proteomes" id="UP000663854">
    <property type="component" value="Unassembled WGS sequence"/>
</dbReference>
<gene>
    <name evidence="2" type="ORF">PYM288_LOCUS15292</name>
</gene>
<sequence length="322" mass="36296">MIDAYQSLPVDRPFTAPGIRRNSVQPKNFLVRVFRNGDSSRCAYCASCTMNIILVEATRKLQLVRPARRLFDDNGHEIFQSEDIKRSPFSEDSSTTSDPPPIVPNLPRHLKHKSIQTDDEVWPQPKLKAAHTQTDEVIKPQPKMKVANTQTDEVTKPPPNKNAVDKQTDEIIKLQPKMKVANTQTDEVTKPPPNKNAVDTQTDEIIKLQPKMEVANTQTDEVTKPSPNTKAADTQTDEVTKPSTYMKVAGTQTDEVIKLQPNMKSIYTQTHEKTETINRNRWTSMLDDSPIEHTSKNTQTAWNNQSKATQTGQNILPTTRSS</sequence>
<dbReference type="SUPFAM" id="SSF89837">
    <property type="entry name" value="Doublecortin (DC)"/>
    <property type="match status" value="1"/>
</dbReference>
<evidence type="ECO:0000256" key="1">
    <source>
        <dbReference type="SAM" id="MobiDB-lite"/>
    </source>
</evidence>
<dbReference type="EMBL" id="CAJNOH010000363">
    <property type="protein sequence ID" value="CAF1014601.1"/>
    <property type="molecule type" value="Genomic_DNA"/>
</dbReference>
<feature type="region of interest" description="Disordered" evidence="1">
    <location>
        <begin position="82"/>
        <end position="107"/>
    </location>
</feature>
<accession>A0A814HVS8</accession>
<dbReference type="AlphaFoldDB" id="A0A814HVS8"/>
<feature type="region of interest" description="Disordered" evidence="1">
    <location>
        <begin position="217"/>
        <end position="239"/>
    </location>
</feature>